<comment type="similarity">
    <text evidence="4 9">Belongs to the BPG-independent phosphoglycerate mutase family.</text>
</comment>
<evidence type="ECO:0000256" key="7">
    <source>
        <dbReference type="ARBA" id="ARBA00023211"/>
    </source>
</evidence>
<dbReference type="GO" id="GO:0030145">
    <property type="term" value="F:manganese ion binding"/>
    <property type="evidence" value="ECO:0007669"/>
    <property type="project" value="UniProtKB-UniRule"/>
</dbReference>
<dbReference type="PIRSF" id="PIRSF001492">
    <property type="entry name" value="IPGAM"/>
    <property type="match status" value="1"/>
</dbReference>
<comment type="pathway">
    <text evidence="3 9">Carbohydrate degradation; glycolysis; pyruvate from D-glyceraldehyde 3-phosphate: step 3/5.</text>
</comment>
<dbReference type="GO" id="GO:0006096">
    <property type="term" value="P:glycolytic process"/>
    <property type="evidence" value="ECO:0007669"/>
    <property type="project" value="UniProtKB-UniRule"/>
</dbReference>
<evidence type="ECO:0000256" key="3">
    <source>
        <dbReference type="ARBA" id="ARBA00004798"/>
    </source>
</evidence>
<evidence type="ECO:0000256" key="4">
    <source>
        <dbReference type="ARBA" id="ARBA00008819"/>
    </source>
</evidence>
<feature type="binding site" evidence="9 13">
    <location>
        <position position="461"/>
    </location>
    <ligand>
        <name>Mn(2+)</name>
        <dbReference type="ChEBI" id="CHEBI:29035"/>
        <label>1</label>
    </ligand>
</feature>
<comment type="caution">
    <text evidence="16">The sequence shown here is derived from an EMBL/GenBank/DDBJ whole genome shotgun (WGS) entry which is preliminary data.</text>
</comment>
<dbReference type="Pfam" id="PF01676">
    <property type="entry name" value="Metalloenzyme"/>
    <property type="match status" value="1"/>
</dbReference>
<dbReference type="RefSeq" id="WP_132977753.1">
    <property type="nucleotide sequence ID" value="NZ_SMAO01000007.1"/>
</dbReference>
<evidence type="ECO:0000256" key="12">
    <source>
        <dbReference type="PIRSR" id="PIRSR001492-2"/>
    </source>
</evidence>
<feature type="binding site" evidence="9 12">
    <location>
        <position position="130"/>
    </location>
    <ligand>
        <name>substrate</name>
    </ligand>
</feature>
<evidence type="ECO:0000256" key="8">
    <source>
        <dbReference type="ARBA" id="ARBA00023235"/>
    </source>
</evidence>
<dbReference type="UniPathway" id="UPA00109">
    <property type="reaction ID" value="UER00186"/>
</dbReference>
<dbReference type="SUPFAM" id="SSF53649">
    <property type="entry name" value="Alkaline phosphatase-like"/>
    <property type="match status" value="1"/>
</dbReference>
<feature type="binding site" evidence="9 13">
    <location>
        <position position="69"/>
    </location>
    <ligand>
        <name>Mn(2+)</name>
        <dbReference type="ChEBI" id="CHEBI:29035"/>
        <label>2</label>
    </ligand>
</feature>
<feature type="domain" description="Metalloenzyme" evidence="14">
    <location>
        <begin position="12"/>
        <end position="498"/>
    </location>
</feature>
<dbReference type="InterPro" id="IPR005995">
    <property type="entry name" value="Pgm_bpd_ind"/>
</dbReference>
<name>A0A4R3MUB3_9GAMM</name>
<comment type="subunit">
    <text evidence="9">Monomer.</text>
</comment>
<evidence type="ECO:0000256" key="2">
    <source>
        <dbReference type="ARBA" id="ARBA00002315"/>
    </source>
</evidence>
<feature type="domain" description="BPG-independent PGAM N-terminal" evidence="15">
    <location>
        <begin position="89"/>
        <end position="298"/>
    </location>
</feature>
<feature type="binding site" evidence="9 12">
    <location>
        <position position="190"/>
    </location>
    <ligand>
        <name>substrate</name>
    </ligand>
</feature>
<keyword evidence="7 9" id="KW-0464">Manganese</keyword>
<evidence type="ECO:0000313" key="16">
    <source>
        <dbReference type="EMBL" id="TCT19695.1"/>
    </source>
</evidence>
<evidence type="ECO:0000256" key="10">
    <source>
        <dbReference type="NCBIfam" id="TIGR01307"/>
    </source>
</evidence>
<comment type="function">
    <text evidence="2 9">Catalyzes the interconversion of 2-phosphoglycerate and 3-phosphoglycerate.</text>
</comment>
<dbReference type="GO" id="GO:0005829">
    <property type="term" value="C:cytosol"/>
    <property type="evidence" value="ECO:0007669"/>
    <property type="project" value="TreeGrafter"/>
</dbReference>
<evidence type="ECO:0000256" key="6">
    <source>
        <dbReference type="ARBA" id="ARBA00023152"/>
    </source>
</evidence>
<evidence type="ECO:0000256" key="5">
    <source>
        <dbReference type="ARBA" id="ARBA00022723"/>
    </source>
</evidence>
<dbReference type="GO" id="GO:0004619">
    <property type="term" value="F:phosphoglycerate mutase activity"/>
    <property type="evidence" value="ECO:0007669"/>
    <property type="project" value="UniProtKB-UniRule"/>
</dbReference>
<dbReference type="InterPro" id="IPR011258">
    <property type="entry name" value="BPG-indep_PGM_N"/>
</dbReference>
<feature type="binding site" evidence="9 13">
    <location>
        <position position="443"/>
    </location>
    <ligand>
        <name>Mn(2+)</name>
        <dbReference type="ChEBI" id="CHEBI:29035"/>
        <label>2</label>
    </ligand>
</feature>
<protein>
    <recommendedName>
        <fullName evidence="9 10">2,3-bisphosphoglycerate-independent phosphoglycerate mutase</fullName>
        <shortName evidence="9">BPG-independent PGAM</shortName>
        <shortName evidence="9">Phosphoglyceromutase</shortName>
        <shortName evidence="9">iPGM</shortName>
        <ecNumber evidence="9 10">5.4.2.12</ecNumber>
    </recommendedName>
</protein>
<dbReference type="InterPro" id="IPR017850">
    <property type="entry name" value="Alkaline_phosphatase_core_sf"/>
</dbReference>
<evidence type="ECO:0000256" key="9">
    <source>
        <dbReference type="HAMAP-Rule" id="MF_01038"/>
    </source>
</evidence>
<sequence>MSETMNNVPRRPVVLIILDGVGVNPAKANNAVALARTPNLDRYFSHQPHTSIQASGLAVGLPDGQMGNSEVGHMSLGSGCVVRQDLVLIDQAISDRGFFTNSVLVDAAKAAAAQGRPIHLMGLVSDGGVHSHVEHLAALIRLCQEQGARPMVHFFADGRDTPPRSALSYLKCFDQALDAAGGQVATVSGRYYAMDRDNRWERTELAWRAMVDGEGRRAASAREAIEAAYAVGEDDEFIRPTIIDGADLIRDGDQVIHINFRKDRPRQLVSAFFQPDFDHFDRRGVNGVKVTCMMEYDQWYGLPFAFDHDMPKTSLGQILSDGGLTQFHCAETEKYAHVTFFFNGGRDEPFPGEERALIPSPKVATYDLQPEMSAPAVADAVIEAIQRRTFPFIVVNFANGDMVGHTAVREAVIAAVEALDREAGRVIEAAVAAGYSVILTADHGNCDELVDPVTGEPHTQHSLYPVPCLVIDETPWRLSIGGGIADIAPTVLHLMGLPIPDVMDGRSLLLGPATV</sequence>
<dbReference type="PANTHER" id="PTHR31637">
    <property type="entry name" value="2,3-BISPHOSPHOGLYCERATE-INDEPENDENT PHOSPHOGLYCERATE MUTASE"/>
    <property type="match status" value="1"/>
</dbReference>
<evidence type="ECO:0000259" key="15">
    <source>
        <dbReference type="Pfam" id="PF06415"/>
    </source>
</evidence>
<dbReference type="Gene3D" id="3.40.1450.10">
    <property type="entry name" value="BPG-independent phosphoglycerate mutase, domain B"/>
    <property type="match status" value="1"/>
</dbReference>
<dbReference type="InterPro" id="IPR006124">
    <property type="entry name" value="Metalloenzyme"/>
</dbReference>
<comment type="catalytic activity">
    <reaction evidence="1 9">
        <text>(2R)-2-phosphoglycerate = (2R)-3-phosphoglycerate</text>
        <dbReference type="Rhea" id="RHEA:15901"/>
        <dbReference type="ChEBI" id="CHEBI:58272"/>
        <dbReference type="ChEBI" id="CHEBI:58289"/>
        <dbReference type="EC" id="5.4.2.12"/>
    </reaction>
</comment>
<dbReference type="OrthoDB" id="9800863at2"/>
<dbReference type="Pfam" id="PF06415">
    <property type="entry name" value="iPGM_N"/>
    <property type="match status" value="1"/>
</dbReference>
<evidence type="ECO:0000256" key="13">
    <source>
        <dbReference type="PIRSR" id="PIRSR001492-3"/>
    </source>
</evidence>
<feature type="binding site" evidence="9 12">
    <location>
        <position position="334"/>
    </location>
    <ligand>
        <name>substrate</name>
    </ligand>
</feature>
<evidence type="ECO:0000313" key="17">
    <source>
        <dbReference type="Proteomes" id="UP000295717"/>
    </source>
</evidence>
<feature type="binding site" evidence="9 12">
    <location>
        <position position="196"/>
    </location>
    <ligand>
        <name>substrate</name>
    </ligand>
</feature>
<organism evidence="16 17">
    <name type="scientific">Thiobaca trueperi</name>
    <dbReference type="NCBI Taxonomy" id="127458"/>
    <lineage>
        <taxon>Bacteria</taxon>
        <taxon>Pseudomonadati</taxon>
        <taxon>Pseudomonadota</taxon>
        <taxon>Gammaproteobacteria</taxon>
        <taxon>Chromatiales</taxon>
        <taxon>Chromatiaceae</taxon>
        <taxon>Thiobaca</taxon>
    </lineage>
</organism>
<feature type="active site" description="Phosphoserine intermediate" evidence="9 11">
    <location>
        <position position="69"/>
    </location>
</feature>
<evidence type="ECO:0000259" key="14">
    <source>
        <dbReference type="Pfam" id="PF01676"/>
    </source>
</evidence>
<dbReference type="AlphaFoldDB" id="A0A4R3MUB3"/>
<dbReference type="InterPro" id="IPR036646">
    <property type="entry name" value="PGAM_B_sf"/>
</dbReference>
<evidence type="ECO:0000256" key="1">
    <source>
        <dbReference type="ARBA" id="ARBA00000370"/>
    </source>
</evidence>
<dbReference type="EMBL" id="SMAO01000007">
    <property type="protein sequence ID" value="TCT19695.1"/>
    <property type="molecule type" value="Genomic_DNA"/>
</dbReference>
<dbReference type="Gene3D" id="3.40.720.10">
    <property type="entry name" value="Alkaline Phosphatase, subunit A"/>
    <property type="match status" value="1"/>
</dbReference>
<dbReference type="CDD" id="cd16010">
    <property type="entry name" value="iPGM"/>
    <property type="match status" value="1"/>
</dbReference>
<gene>
    <name evidence="9" type="primary">gpmI</name>
    <name evidence="16" type="ORF">EDC35_10723</name>
</gene>
<feature type="binding site" evidence="9 13">
    <location>
        <position position="405"/>
    </location>
    <ligand>
        <name>Mn(2+)</name>
        <dbReference type="ChEBI" id="CHEBI:29035"/>
        <label>1</label>
    </ligand>
</feature>
<dbReference type="PANTHER" id="PTHR31637:SF0">
    <property type="entry name" value="2,3-BISPHOSPHOGLYCERATE-INDEPENDENT PHOSPHOGLYCERATE MUTASE"/>
    <property type="match status" value="1"/>
</dbReference>
<dbReference type="HAMAP" id="MF_01038">
    <property type="entry name" value="GpmI"/>
    <property type="match status" value="1"/>
</dbReference>
<keyword evidence="17" id="KW-1185">Reference proteome</keyword>
<dbReference type="NCBIfam" id="TIGR01307">
    <property type="entry name" value="pgm_bpd_ind"/>
    <property type="match status" value="1"/>
</dbReference>
<dbReference type="GO" id="GO:0006007">
    <property type="term" value="P:glucose catabolic process"/>
    <property type="evidence" value="ECO:0007669"/>
    <property type="project" value="InterPro"/>
</dbReference>
<comment type="cofactor">
    <cofactor evidence="9">
        <name>Mn(2+)</name>
        <dbReference type="ChEBI" id="CHEBI:29035"/>
    </cofactor>
    <text evidence="9">Binds 2 manganese ions per subunit.</text>
</comment>
<keyword evidence="6 9" id="KW-0324">Glycolysis</keyword>
<reference evidence="16 17" key="1">
    <citation type="submission" date="2019-03" db="EMBL/GenBank/DDBJ databases">
        <title>Genomic Encyclopedia of Type Strains, Phase IV (KMG-IV): sequencing the most valuable type-strain genomes for metagenomic binning, comparative biology and taxonomic classification.</title>
        <authorList>
            <person name="Goeker M."/>
        </authorList>
    </citation>
    <scope>NUCLEOTIDE SEQUENCE [LARGE SCALE GENOMIC DNA]</scope>
    <source>
        <strain evidence="16 17">DSM 13587</strain>
    </source>
</reference>
<feature type="binding site" evidence="9 13">
    <location>
        <position position="442"/>
    </location>
    <ligand>
        <name>Mn(2+)</name>
        <dbReference type="ChEBI" id="CHEBI:29035"/>
        <label>2</label>
    </ligand>
</feature>
<feature type="binding site" evidence="9 12">
    <location>
        <begin position="261"/>
        <end position="264"/>
    </location>
    <ligand>
        <name>substrate</name>
    </ligand>
</feature>
<evidence type="ECO:0000256" key="11">
    <source>
        <dbReference type="PIRSR" id="PIRSR001492-1"/>
    </source>
</evidence>
<feature type="binding site" evidence="9 13">
    <location>
        <position position="401"/>
    </location>
    <ligand>
        <name>Mn(2+)</name>
        <dbReference type="ChEBI" id="CHEBI:29035"/>
        <label>1</label>
    </ligand>
</feature>
<keyword evidence="5 9" id="KW-0479">Metal-binding</keyword>
<dbReference type="EC" id="5.4.2.12" evidence="9 10"/>
<keyword evidence="8 9" id="KW-0413">Isomerase</keyword>
<dbReference type="Proteomes" id="UP000295717">
    <property type="component" value="Unassembled WGS sequence"/>
</dbReference>
<feature type="binding site" evidence="9 12">
    <location>
        <begin position="159"/>
        <end position="160"/>
    </location>
    <ligand>
        <name>substrate</name>
    </ligand>
</feature>
<dbReference type="FunFam" id="3.40.1450.10:FF:000002">
    <property type="entry name" value="2,3-bisphosphoglycerate-independent phosphoglycerate mutase"/>
    <property type="match status" value="1"/>
</dbReference>
<proteinExistence type="inferred from homology"/>
<dbReference type="SUPFAM" id="SSF64158">
    <property type="entry name" value="2,3-Bisphosphoglycerate-independent phosphoglycerate mutase, substrate-binding domain"/>
    <property type="match status" value="1"/>
</dbReference>
<feature type="binding site" evidence="9 13">
    <location>
        <position position="19"/>
    </location>
    <ligand>
        <name>Mn(2+)</name>
        <dbReference type="ChEBI" id="CHEBI:29035"/>
        <label>2</label>
    </ligand>
</feature>
<accession>A0A4R3MUB3</accession>